<evidence type="ECO:0000259" key="3">
    <source>
        <dbReference type="Pfam" id="PF13194"/>
    </source>
</evidence>
<protein>
    <submittedName>
        <fullName evidence="4">MgtC/SapB family protein</fullName>
    </submittedName>
</protein>
<feature type="domain" description="MgtC/SapB/SrpB/YhiD N-terminal" evidence="2">
    <location>
        <begin position="18"/>
        <end position="142"/>
    </location>
</feature>
<keyword evidence="5" id="KW-1185">Reference proteome</keyword>
<feature type="transmembrane region" description="Helical" evidence="1">
    <location>
        <begin position="184"/>
        <end position="206"/>
    </location>
</feature>
<feature type="transmembrane region" description="Helical" evidence="1">
    <location>
        <begin position="405"/>
        <end position="425"/>
    </location>
</feature>
<organism evidence="4 5">
    <name type="scientific">Modicisalibacter tunisiensis</name>
    <dbReference type="NCBI Taxonomy" id="390637"/>
    <lineage>
        <taxon>Bacteria</taxon>
        <taxon>Pseudomonadati</taxon>
        <taxon>Pseudomonadota</taxon>
        <taxon>Gammaproteobacteria</taxon>
        <taxon>Oceanospirillales</taxon>
        <taxon>Halomonadaceae</taxon>
        <taxon>Modicisalibacter</taxon>
    </lineage>
</organism>
<dbReference type="InterPro" id="IPR049177">
    <property type="entry name" value="MgtC_SapB_SrpB_YhiD_N"/>
</dbReference>
<feature type="transmembrane region" description="Helical" evidence="1">
    <location>
        <begin position="14"/>
        <end position="34"/>
    </location>
</feature>
<keyword evidence="1" id="KW-0472">Membrane</keyword>
<feature type="transmembrane region" description="Helical" evidence="1">
    <location>
        <begin position="71"/>
        <end position="90"/>
    </location>
</feature>
<feature type="transmembrane region" description="Helical" evidence="1">
    <location>
        <begin position="102"/>
        <end position="135"/>
    </location>
</feature>
<feature type="transmembrane region" description="Helical" evidence="1">
    <location>
        <begin position="316"/>
        <end position="333"/>
    </location>
</feature>
<feature type="transmembrane region" description="Helical" evidence="1">
    <location>
        <begin position="46"/>
        <end position="65"/>
    </location>
</feature>
<comment type="caution">
    <text evidence="4">The sequence shown here is derived from an EMBL/GenBank/DDBJ whole genome shotgun (WGS) entry which is preliminary data.</text>
</comment>
<dbReference type="Pfam" id="PF13194">
    <property type="entry name" value="DUF4010"/>
    <property type="match status" value="1"/>
</dbReference>
<feature type="transmembrane region" description="Helical" evidence="1">
    <location>
        <begin position="276"/>
        <end position="295"/>
    </location>
</feature>
<dbReference type="InterPro" id="IPR025105">
    <property type="entry name" value="DUF4010"/>
</dbReference>
<keyword evidence="1" id="KW-0812">Transmembrane</keyword>
<evidence type="ECO:0000256" key="1">
    <source>
        <dbReference type="SAM" id="Phobius"/>
    </source>
</evidence>
<feature type="transmembrane region" description="Helical" evidence="1">
    <location>
        <begin position="212"/>
        <end position="233"/>
    </location>
</feature>
<proteinExistence type="predicted"/>
<dbReference type="RefSeq" id="WP_224420061.1">
    <property type="nucleotide sequence ID" value="NZ_JAGXFD010000001.1"/>
</dbReference>
<feature type="transmembrane region" description="Helical" evidence="1">
    <location>
        <begin position="345"/>
        <end position="365"/>
    </location>
</feature>
<dbReference type="Pfam" id="PF02308">
    <property type="entry name" value="MgtC"/>
    <property type="match status" value="1"/>
</dbReference>
<dbReference type="EMBL" id="JAGXFD010000001">
    <property type="protein sequence ID" value="MBZ9566339.1"/>
    <property type="molecule type" value="Genomic_DNA"/>
</dbReference>
<evidence type="ECO:0000313" key="4">
    <source>
        <dbReference type="EMBL" id="MBZ9566339.1"/>
    </source>
</evidence>
<dbReference type="Proteomes" id="UP001319883">
    <property type="component" value="Unassembled WGS sequence"/>
</dbReference>
<feature type="transmembrane region" description="Helical" evidence="1">
    <location>
        <begin position="377"/>
        <end position="399"/>
    </location>
</feature>
<dbReference type="PANTHER" id="PTHR39084:SF1">
    <property type="entry name" value="DUF4010 DOMAIN-CONTAINING PROTEIN"/>
    <property type="match status" value="1"/>
</dbReference>
<reference evidence="4 5" key="1">
    <citation type="submission" date="2021-05" db="EMBL/GenBank/DDBJ databases">
        <title>Petroleum and Energy Research Collection (APPE): ex situ preservation of microbial diversity associated with the oil industry and exploitation of its biotechnological potential.</title>
        <authorList>
            <person name="Paixao C.T.M."/>
            <person name="Gomes M.B."/>
            <person name="Oliveira V.M."/>
        </authorList>
    </citation>
    <scope>NUCLEOTIDE SEQUENCE [LARGE SCALE GENOMIC DNA]</scope>
    <source>
        <strain evidence="4 5">LIT2</strain>
    </source>
</reference>
<feature type="transmembrane region" description="Helical" evidence="1">
    <location>
        <begin position="245"/>
        <end position="264"/>
    </location>
</feature>
<dbReference type="PANTHER" id="PTHR39084">
    <property type="entry name" value="MEMBRANE PROTEIN-RELATED"/>
    <property type="match status" value="1"/>
</dbReference>
<keyword evidence="1" id="KW-1133">Transmembrane helix</keyword>
<evidence type="ECO:0000259" key="2">
    <source>
        <dbReference type="Pfam" id="PF02308"/>
    </source>
</evidence>
<accession>A0ABS7WVY5</accession>
<gene>
    <name evidence="4" type="ORF">KGQ91_01345</name>
</gene>
<evidence type="ECO:0000313" key="5">
    <source>
        <dbReference type="Proteomes" id="UP001319883"/>
    </source>
</evidence>
<name>A0ABS7WVY5_9GAMM</name>
<feature type="domain" description="DUF4010" evidence="3">
    <location>
        <begin position="191"/>
        <end position="400"/>
    </location>
</feature>
<sequence>MDEVTHQFIAGHQVLLRLMVALLLGTLIGLERGWEARHQQAGQRIAGIRTFALVGLLGGVAALLAERLTVWAFPTLFLGVIATGLTAYRARLAQVSNYSITSLVGLMLTFSYGAIAVAVEPAIATAAAVITAIILDNKAAIHGLLNRLQAHELDAGLKLLLISVVVLPLLPNRNLGPGGAINPYAIWWMVVLIASISFIGYFAVRVGGTRKGLLFTSLFAGLSSSTALTLHFSRLSRRSPALDPLLAAGILLACGTMFPRMLLLGTMLNPALAVRLLLPIGIMALLLYVPALLIWRSSRRQSAVAGPALDQNPLDLKSAVYFGGLLTGIMLLGEWCREWLGDAGIYLLAAASGIADVDAITLSLARMSRVALDPSAAVIGIVVAASVNNLVKALMAALIGSGKLALRVAGPMLLSLAAGLAIAWWP</sequence>